<keyword evidence="3 6" id="KW-0812">Transmembrane</keyword>
<dbReference type="Proteomes" id="UP000051859">
    <property type="component" value="Unassembled WGS sequence"/>
</dbReference>
<dbReference type="EMBL" id="JQBX01000012">
    <property type="protein sequence ID" value="KRN93648.1"/>
    <property type="molecule type" value="Genomic_DNA"/>
</dbReference>
<feature type="domain" description="Phage shock protein PspC N-terminal" evidence="7">
    <location>
        <begin position="3"/>
        <end position="61"/>
    </location>
</feature>
<feature type="transmembrane region" description="Helical" evidence="6">
    <location>
        <begin position="34"/>
        <end position="58"/>
    </location>
</feature>
<evidence type="ECO:0000256" key="3">
    <source>
        <dbReference type="ARBA" id="ARBA00022692"/>
    </source>
</evidence>
<keyword evidence="4 6" id="KW-1133">Transmembrane helix</keyword>
<sequence length="62" mass="6944">MNKELHKSRTDRFFSGVIGGFAETYGLDSTLLRIIYTALTLFTSLIPGVIIYVVAMMVMPED</sequence>
<keyword evidence="2" id="KW-1003">Cell membrane</keyword>
<proteinExistence type="predicted"/>
<dbReference type="PANTHER" id="PTHR33885">
    <property type="entry name" value="PHAGE SHOCK PROTEIN C"/>
    <property type="match status" value="1"/>
</dbReference>
<comment type="caution">
    <text evidence="8">The sequence shown here is derived from an EMBL/GenBank/DDBJ whole genome shotgun (WGS) entry which is preliminary data.</text>
</comment>
<evidence type="ECO:0000256" key="2">
    <source>
        <dbReference type="ARBA" id="ARBA00022475"/>
    </source>
</evidence>
<dbReference type="Pfam" id="PF04024">
    <property type="entry name" value="PspC"/>
    <property type="match status" value="1"/>
</dbReference>
<evidence type="ECO:0000256" key="5">
    <source>
        <dbReference type="ARBA" id="ARBA00023136"/>
    </source>
</evidence>
<evidence type="ECO:0000313" key="8">
    <source>
        <dbReference type="EMBL" id="KRN93648.1"/>
    </source>
</evidence>
<evidence type="ECO:0000256" key="4">
    <source>
        <dbReference type="ARBA" id="ARBA00022989"/>
    </source>
</evidence>
<evidence type="ECO:0000256" key="1">
    <source>
        <dbReference type="ARBA" id="ARBA00004162"/>
    </source>
</evidence>
<name>A0A0R2KWB0_9LACO</name>
<dbReference type="PATRIC" id="fig|331679.3.peg.395"/>
<evidence type="ECO:0000256" key="6">
    <source>
        <dbReference type="SAM" id="Phobius"/>
    </source>
</evidence>
<dbReference type="InterPro" id="IPR052027">
    <property type="entry name" value="PspC"/>
</dbReference>
<keyword evidence="9" id="KW-1185">Reference proteome</keyword>
<reference evidence="8 9" key="1">
    <citation type="journal article" date="2015" name="Genome Announc.">
        <title>Expanding the biotechnology potential of lactobacilli through comparative genomics of 213 strains and associated genera.</title>
        <authorList>
            <person name="Sun Z."/>
            <person name="Harris H.M."/>
            <person name="McCann A."/>
            <person name="Guo C."/>
            <person name="Argimon S."/>
            <person name="Zhang W."/>
            <person name="Yang X."/>
            <person name="Jeffery I.B."/>
            <person name="Cooney J.C."/>
            <person name="Kagawa T.F."/>
            <person name="Liu W."/>
            <person name="Song Y."/>
            <person name="Salvetti E."/>
            <person name="Wrobel A."/>
            <person name="Rasinkangas P."/>
            <person name="Parkhill J."/>
            <person name="Rea M.C."/>
            <person name="O'Sullivan O."/>
            <person name="Ritari J."/>
            <person name="Douillard F.P."/>
            <person name="Paul Ross R."/>
            <person name="Yang R."/>
            <person name="Briner A.E."/>
            <person name="Felis G.E."/>
            <person name="de Vos W.M."/>
            <person name="Barrangou R."/>
            <person name="Klaenhammer T.R."/>
            <person name="Caufield P.W."/>
            <person name="Cui Y."/>
            <person name="Zhang H."/>
            <person name="O'Toole P.W."/>
        </authorList>
    </citation>
    <scope>NUCLEOTIDE SEQUENCE [LARGE SCALE GENOMIC DNA]</scope>
    <source>
        <strain evidence="8 9">DSM 18001</strain>
    </source>
</reference>
<comment type="subcellular location">
    <subcellularLocation>
        <location evidence="1">Cell membrane</location>
        <topology evidence="1">Single-pass membrane protein</topology>
    </subcellularLocation>
</comment>
<evidence type="ECO:0000259" key="7">
    <source>
        <dbReference type="Pfam" id="PF04024"/>
    </source>
</evidence>
<dbReference type="InterPro" id="IPR007168">
    <property type="entry name" value="Phageshock_PspC_N"/>
</dbReference>
<dbReference type="PANTHER" id="PTHR33885:SF3">
    <property type="entry name" value="PHAGE SHOCK PROTEIN C"/>
    <property type="match status" value="1"/>
</dbReference>
<organism evidence="8 9">
    <name type="scientific">Pediococcus stilesii</name>
    <dbReference type="NCBI Taxonomy" id="331679"/>
    <lineage>
        <taxon>Bacteria</taxon>
        <taxon>Bacillati</taxon>
        <taxon>Bacillota</taxon>
        <taxon>Bacilli</taxon>
        <taxon>Lactobacillales</taxon>
        <taxon>Lactobacillaceae</taxon>
        <taxon>Pediococcus</taxon>
    </lineage>
</organism>
<dbReference type="RefSeq" id="WP_057803450.1">
    <property type="nucleotide sequence ID" value="NZ_JQBX01000012.1"/>
</dbReference>
<dbReference type="AlphaFoldDB" id="A0A0R2KWB0"/>
<accession>A0A0R2KWB0</accession>
<gene>
    <name evidence="8" type="ORF">IV81_GL000389</name>
</gene>
<keyword evidence="5 6" id="KW-0472">Membrane</keyword>
<evidence type="ECO:0000313" key="9">
    <source>
        <dbReference type="Proteomes" id="UP000051859"/>
    </source>
</evidence>
<protein>
    <recommendedName>
        <fullName evidence="7">Phage shock protein PspC N-terminal domain-containing protein</fullName>
    </recommendedName>
</protein>
<dbReference type="STRING" id="331679.IV81_GL000389"/>
<dbReference type="GO" id="GO:0005886">
    <property type="term" value="C:plasma membrane"/>
    <property type="evidence" value="ECO:0007669"/>
    <property type="project" value="UniProtKB-SubCell"/>
</dbReference>